<accession>A0A6C0L3C0</accession>
<proteinExistence type="predicted"/>
<sequence>MTTDISVIKEELKGFEEVDSPFELQSDRSIKYITLNDGIQQFYTGGKYLRMGDNKVFFSDNGRVKSFQIKEIDSDGNVLYKSRIFTESDNEEQTNSDELEKIIDNQQNIIEVMTEKLNKNQVIIKHLNEKNKKYEAIIQKLMNDRNL</sequence>
<protein>
    <submittedName>
        <fullName evidence="2">Uncharacterized protein</fullName>
    </submittedName>
</protein>
<dbReference type="EMBL" id="MN741026">
    <property type="protein sequence ID" value="QHU23224.1"/>
    <property type="molecule type" value="Genomic_DNA"/>
</dbReference>
<organism evidence="2">
    <name type="scientific">viral metagenome</name>
    <dbReference type="NCBI Taxonomy" id="1070528"/>
    <lineage>
        <taxon>unclassified sequences</taxon>
        <taxon>metagenomes</taxon>
        <taxon>organismal metagenomes</taxon>
    </lineage>
</organism>
<evidence type="ECO:0000256" key="1">
    <source>
        <dbReference type="SAM" id="Coils"/>
    </source>
</evidence>
<reference evidence="2" key="1">
    <citation type="journal article" date="2020" name="Nature">
        <title>Giant virus diversity and host interactions through global metagenomics.</title>
        <authorList>
            <person name="Schulz F."/>
            <person name="Roux S."/>
            <person name="Paez-Espino D."/>
            <person name="Jungbluth S."/>
            <person name="Walsh D.A."/>
            <person name="Denef V.J."/>
            <person name="McMahon K.D."/>
            <person name="Konstantinidis K.T."/>
            <person name="Eloe-Fadrosh E.A."/>
            <person name="Kyrpides N.C."/>
            <person name="Woyke T."/>
        </authorList>
    </citation>
    <scope>NUCLEOTIDE SEQUENCE</scope>
    <source>
        <strain evidence="2">GVMAG-S-ERX555907-94</strain>
    </source>
</reference>
<evidence type="ECO:0000313" key="2">
    <source>
        <dbReference type="EMBL" id="QHU23224.1"/>
    </source>
</evidence>
<feature type="coiled-coil region" evidence="1">
    <location>
        <begin position="96"/>
        <end position="144"/>
    </location>
</feature>
<name>A0A6C0L3C0_9ZZZZ</name>
<keyword evidence="1" id="KW-0175">Coiled coil</keyword>
<dbReference type="AlphaFoldDB" id="A0A6C0L3C0"/>